<evidence type="ECO:0000313" key="2">
    <source>
        <dbReference type="Proteomes" id="UP000479000"/>
    </source>
</evidence>
<proteinExistence type="predicted"/>
<sequence>MASFTSIFRVNESIGIVLKSRIGSYGKNFFLYTFTQNHFPNKCLWKVLGACRNFFKSFQRGLNWDWGSDRRYGSPHPASPSPHLAPQMAPTQAQMYESSAEMEEFDKYLKYGSVNQTPGVLVLSGMGQQHSELDMVDTNHNYHQNYFYPAQVMDDNKYQPVSEYSQEYKITNTYKKKFEKIGNFFCFTFQKYF</sequence>
<keyword evidence="2" id="KW-1185">Reference proteome</keyword>
<organism evidence="1 2">
    <name type="scientific">Nesidiocoris tenuis</name>
    <dbReference type="NCBI Taxonomy" id="355587"/>
    <lineage>
        <taxon>Eukaryota</taxon>
        <taxon>Metazoa</taxon>
        <taxon>Ecdysozoa</taxon>
        <taxon>Arthropoda</taxon>
        <taxon>Hexapoda</taxon>
        <taxon>Insecta</taxon>
        <taxon>Pterygota</taxon>
        <taxon>Neoptera</taxon>
        <taxon>Paraneoptera</taxon>
        <taxon>Hemiptera</taxon>
        <taxon>Heteroptera</taxon>
        <taxon>Panheteroptera</taxon>
        <taxon>Cimicomorpha</taxon>
        <taxon>Miridae</taxon>
        <taxon>Dicyphina</taxon>
        <taxon>Nesidiocoris</taxon>
    </lineage>
</organism>
<dbReference type="EMBL" id="CADCXU010035406">
    <property type="protein sequence ID" value="CAB0020573.1"/>
    <property type="molecule type" value="Genomic_DNA"/>
</dbReference>
<reference evidence="1 2" key="1">
    <citation type="submission" date="2020-02" db="EMBL/GenBank/DDBJ databases">
        <authorList>
            <person name="Ferguson B K."/>
        </authorList>
    </citation>
    <scope>NUCLEOTIDE SEQUENCE [LARGE SCALE GENOMIC DNA]</scope>
</reference>
<name>A0A6H5HYZ4_9HEMI</name>
<gene>
    <name evidence="1" type="ORF">NTEN_LOCUS24146</name>
</gene>
<evidence type="ECO:0000313" key="1">
    <source>
        <dbReference type="EMBL" id="CAB0020573.1"/>
    </source>
</evidence>
<dbReference type="Proteomes" id="UP000479000">
    <property type="component" value="Unassembled WGS sequence"/>
</dbReference>
<dbReference type="AlphaFoldDB" id="A0A6H5HYZ4"/>
<accession>A0A6H5HYZ4</accession>
<protein>
    <submittedName>
        <fullName evidence="1">Uncharacterized protein</fullName>
    </submittedName>
</protein>